<dbReference type="EMBL" id="LPNN01000005">
    <property type="protein sequence ID" value="OEJ86777.1"/>
    <property type="molecule type" value="Genomic_DNA"/>
</dbReference>
<dbReference type="GO" id="GO:0005634">
    <property type="term" value="C:nucleus"/>
    <property type="evidence" value="ECO:0007669"/>
    <property type="project" value="TreeGrafter"/>
</dbReference>
<feature type="domain" description="Protein arginine N-methyltransferase" evidence="7">
    <location>
        <begin position="179"/>
        <end position="344"/>
    </location>
</feature>
<name>A0A1E5RIR2_HANUV</name>
<proteinExistence type="predicted"/>
<evidence type="ECO:0000256" key="5">
    <source>
        <dbReference type="ARBA" id="ARBA00049303"/>
    </source>
</evidence>
<dbReference type="Gene3D" id="2.70.160.11">
    <property type="entry name" value="Hnrnp arginine n-methyltransferase1"/>
    <property type="match status" value="1"/>
</dbReference>
<keyword evidence="4 6" id="KW-0949">S-adenosyl-L-methionine</keyword>
<organism evidence="8 9">
    <name type="scientific">Hanseniaspora uvarum</name>
    <name type="common">Yeast</name>
    <name type="synonym">Kloeckera apiculata</name>
    <dbReference type="NCBI Taxonomy" id="29833"/>
    <lineage>
        <taxon>Eukaryota</taxon>
        <taxon>Fungi</taxon>
        <taxon>Dikarya</taxon>
        <taxon>Ascomycota</taxon>
        <taxon>Saccharomycotina</taxon>
        <taxon>Saccharomycetes</taxon>
        <taxon>Saccharomycodales</taxon>
        <taxon>Saccharomycodaceae</taxon>
        <taxon>Hanseniaspora</taxon>
    </lineage>
</organism>
<dbReference type="GO" id="GO:0035242">
    <property type="term" value="F:protein-arginine omega-N asymmetric methyltransferase activity"/>
    <property type="evidence" value="ECO:0007669"/>
    <property type="project" value="UniProtKB-EC"/>
</dbReference>
<dbReference type="STRING" id="29833.A0A1E5RIR2"/>
<dbReference type="FunFam" id="2.70.160.11:FF:000001">
    <property type="entry name" value="Blast:Protein arginine N-methyltransferase 1"/>
    <property type="match status" value="1"/>
</dbReference>
<sequence>MSAANNSQKIEDSKVHESEKSNVTNFNKFDQHYFNSYSHYSIHQEMLQDSVRTKSYLDAIVNNKDYFKDKVVMDIGTGSGILSMFISKYTDCKHIIAIDASPVIYMAEKLYKKNNLDESRISFVKMKVEDIKELPNGIEKVDIIVSEWMGYFLIYESMLNSVLYARDRWMDKTGSLFPDKCSMHVAAMSDVDYYSDNVDFWDNVYGFDFSDFKPLVTVEPIVDYYNSSSVVSDTGNLIEFDLNTCTVEDLTFEREFEVNITQDNSSFNGLLTWFDIVFPQHDQKKKQVKFSTGPFTQYTHWKQVGFYLEKEIECSYNDTFKGVLTCKPNKENVRDMDIKIDYEFVPINQEENQTVKASNSYTLH</sequence>
<gene>
    <name evidence="8" type="ORF">AWRI3580_g2955</name>
</gene>
<evidence type="ECO:0000259" key="7">
    <source>
        <dbReference type="Pfam" id="PF22528"/>
    </source>
</evidence>
<evidence type="ECO:0000256" key="6">
    <source>
        <dbReference type="PROSITE-ProRule" id="PRU01015"/>
    </source>
</evidence>
<dbReference type="InterPro" id="IPR025799">
    <property type="entry name" value="Arg_MeTrfase"/>
</dbReference>
<evidence type="ECO:0000256" key="3">
    <source>
        <dbReference type="ARBA" id="ARBA00022679"/>
    </source>
</evidence>
<evidence type="ECO:0000256" key="1">
    <source>
        <dbReference type="ARBA" id="ARBA00011925"/>
    </source>
</evidence>
<evidence type="ECO:0000256" key="4">
    <source>
        <dbReference type="ARBA" id="ARBA00022691"/>
    </source>
</evidence>
<comment type="catalytic activity">
    <reaction evidence="5">
        <text>L-arginyl-[protein] + S-adenosyl-L-methionine = N(omega)-methyl-L-arginyl-[protein] + S-adenosyl-L-homocysteine + H(+)</text>
        <dbReference type="Rhea" id="RHEA:48100"/>
        <dbReference type="Rhea" id="RHEA-COMP:10532"/>
        <dbReference type="Rhea" id="RHEA-COMP:11990"/>
        <dbReference type="ChEBI" id="CHEBI:15378"/>
        <dbReference type="ChEBI" id="CHEBI:29965"/>
        <dbReference type="ChEBI" id="CHEBI:57856"/>
        <dbReference type="ChEBI" id="CHEBI:59789"/>
        <dbReference type="ChEBI" id="CHEBI:65280"/>
    </reaction>
    <physiologicalReaction direction="left-to-right" evidence="5">
        <dbReference type="Rhea" id="RHEA:48101"/>
    </physiologicalReaction>
</comment>
<dbReference type="InterPro" id="IPR055135">
    <property type="entry name" value="PRMT_dom"/>
</dbReference>
<dbReference type="PANTHER" id="PTHR11006">
    <property type="entry name" value="PROTEIN ARGININE N-METHYLTRANSFERASE"/>
    <property type="match status" value="1"/>
</dbReference>
<keyword evidence="9" id="KW-1185">Reference proteome</keyword>
<dbReference type="PANTHER" id="PTHR11006:SF53">
    <property type="entry name" value="PROTEIN ARGININE N-METHYLTRANSFERASE 3"/>
    <property type="match status" value="1"/>
</dbReference>
<dbReference type="OrthoDB" id="7848332at2759"/>
<dbReference type="SUPFAM" id="SSF53335">
    <property type="entry name" value="S-adenosyl-L-methionine-dependent methyltransferases"/>
    <property type="match status" value="1"/>
</dbReference>
<dbReference type="EC" id="2.1.1.319" evidence="1"/>
<dbReference type="VEuPathDB" id="FungiDB:AWRI3580_g2955"/>
<reference evidence="9" key="1">
    <citation type="journal article" date="2016" name="Genome Announc.">
        <title>Genome sequences of three species of Hanseniaspora isolated from spontaneous wine fermentations.</title>
        <authorList>
            <person name="Sternes P.R."/>
            <person name="Lee D."/>
            <person name="Kutyna D.R."/>
            <person name="Borneman A.R."/>
        </authorList>
    </citation>
    <scope>NUCLEOTIDE SEQUENCE [LARGE SCALE GENOMIC DNA]</scope>
    <source>
        <strain evidence="9">AWRI3580</strain>
    </source>
</reference>
<keyword evidence="2 6" id="KW-0489">Methyltransferase</keyword>
<dbReference type="PROSITE" id="PS51678">
    <property type="entry name" value="SAM_MT_PRMT"/>
    <property type="match status" value="1"/>
</dbReference>
<evidence type="ECO:0000313" key="8">
    <source>
        <dbReference type="EMBL" id="OEJ86777.1"/>
    </source>
</evidence>
<protein>
    <recommendedName>
        <fullName evidence="1">type I protein arginine methyltransferase</fullName>
        <ecNumber evidence="1">2.1.1.319</ecNumber>
    </recommendedName>
</protein>
<comment type="caution">
    <text evidence="8">The sequence shown here is derived from an EMBL/GenBank/DDBJ whole genome shotgun (WGS) entry which is preliminary data.</text>
</comment>
<accession>A0A1E5RIR2</accession>
<dbReference type="FunFam" id="3.40.50.150:FF:000003">
    <property type="entry name" value="Blast:Protein arginine N-methyltransferase 1"/>
    <property type="match status" value="1"/>
</dbReference>
<dbReference type="AlphaFoldDB" id="A0A1E5RIR2"/>
<dbReference type="InterPro" id="IPR029063">
    <property type="entry name" value="SAM-dependent_MTases_sf"/>
</dbReference>
<evidence type="ECO:0000256" key="2">
    <source>
        <dbReference type="ARBA" id="ARBA00022603"/>
    </source>
</evidence>
<dbReference type="Gene3D" id="3.40.50.150">
    <property type="entry name" value="Vaccinia Virus protein VP39"/>
    <property type="match status" value="1"/>
</dbReference>
<keyword evidence="3 6" id="KW-0808">Transferase</keyword>
<dbReference type="GO" id="GO:0032259">
    <property type="term" value="P:methylation"/>
    <property type="evidence" value="ECO:0007669"/>
    <property type="project" value="UniProtKB-KW"/>
</dbReference>
<dbReference type="CDD" id="cd02440">
    <property type="entry name" value="AdoMet_MTases"/>
    <property type="match status" value="1"/>
</dbReference>
<dbReference type="GO" id="GO:0042054">
    <property type="term" value="F:histone methyltransferase activity"/>
    <property type="evidence" value="ECO:0007669"/>
    <property type="project" value="TreeGrafter"/>
</dbReference>
<dbReference type="Pfam" id="PF22528">
    <property type="entry name" value="PRMT_C"/>
    <property type="match status" value="1"/>
</dbReference>
<evidence type="ECO:0000313" key="9">
    <source>
        <dbReference type="Proteomes" id="UP000095358"/>
    </source>
</evidence>
<dbReference type="Proteomes" id="UP000095358">
    <property type="component" value="Unassembled WGS sequence"/>
</dbReference>
<dbReference type="Pfam" id="PF06325">
    <property type="entry name" value="PrmA"/>
    <property type="match status" value="1"/>
</dbReference>